<evidence type="ECO:0008006" key="3">
    <source>
        <dbReference type="Google" id="ProtNLM"/>
    </source>
</evidence>
<protein>
    <recommendedName>
        <fullName evidence="3">MarR family transcriptional regulator</fullName>
    </recommendedName>
</protein>
<name>A0A2H0W236_9BACT</name>
<proteinExistence type="predicted"/>
<dbReference type="AlphaFoldDB" id="A0A2H0W236"/>
<dbReference type="EMBL" id="PEZZ01000007">
    <property type="protein sequence ID" value="PIS05429.1"/>
    <property type="molecule type" value="Genomic_DNA"/>
</dbReference>
<comment type="caution">
    <text evidence="1">The sequence shown here is derived from an EMBL/GenBank/DDBJ whole genome shotgun (WGS) entry which is preliminary data.</text>
</comment>
<sequence length="99" mass="11480">MQLSALQKYILKQCAGKTKVTRDVFLQFYKGQKSTKSKVNDITRSLERLIDKKLMVGFGRRTPQKWFIESVRLTSAGKKAAKSLFGQQQKLPFKKLRKK</sequence>
<accession>A0A2H0W236</accession>
<evidence type="ECO:0000313" key="1">
    <source>
        <dbReference type="EMBL" id="PIS05429.1"/>
    </source>
</evidence>
<gene>
    <name evidence="1" type="ORF">COT81_01460</name>
</gene>
<organism evidence="1 2">
    <name type="scientific">Candidatus Buchananbacteria bacterium CG10_big_fil_rev_8_21_14_0_10_42_9</name>
    <dbReference type="NCBI Taxonomy" id="1974526"/>
    <lineage>
        <taxon>Bacteria</taxon>
        <taxon>Candidatus Buchananiibacteriota</taxon>
    </lineage>
</organism>
<evidence type="ECO:0000313" key="2">
    <source>
        <dbReference type="Proteomes" id="UP000230935"/>
    </source>
</evidence>
<dbReference type="Proteomes" id="UP000230935">
    <property type="component" value="Unassembled WGS sequence"/>
</dbReference>
<reference evidence="2" key="1">
    <citation type="submission" date="2017-09" db="EMBL/GenBank/DDBJ databases">
        <title>Depth-based differentiation of microbial function through sediment-hosted aquifers and enrichment of novel symbionts in the deep terrestrial subsurface.</title>
        <authorList>
            <person name="Probst A.J."/>
            <person name="Ladd B."/>
            <person name="Jarett J.K."/>
            <person name="Geller-Mcgrath D.E."/>
            <person name="Sieber C.M.K."/>
            <person name="Emerson J.B."/>
            <person name="Anantharaman K."/>
            <person name="Thomas B.C."/>
            <person name="Malmstrom R."/>
            <person name="Stieglmeier M."/>
            <person name="Klingl A."/>
            <person name="Woyke T."/>
            <person name="Ryan C.M."/>
            <person name="Banfield J.F."/>
        </authorList>
    </citation>
    <scope>NUCLEOTIDE SEQUENCE [LARGE SCALE GENOMIC DNA]</scope>
</reference>